<dbReference type="EC" id="4.2.1.96" evidence="3"/>
<dbReference type="PANTHER" id="PTHR12599">
    <property type="entry name" value="PTERIN-4-ALPHA-CARBINOLAMINE DEHYDRATASE"/>
    <property type="match status" value="1"/>
</dbReference>
<gene>
    <name evidence="6" type="ORF">NCTC10821_04450</name>
</gene>
<reference evidence="6 7" key="1">
    <citation type="submission" date="2018-06" db="EMBL/GenBank/DDBJ databases">
        <authorList>
            <consortium name="Pathogen Informatics"/>
            <person name="Doyle S."/>
        </authorList>
    </citation>
    <scope>NUCLEOTIDE SEQUENCE [LARGE SCALE GENOMIC DNA]</scope>
    <source>
        <strain evidence="6 7">NCTC10821</strain>
    </source>
</reference>
<dbReference type="PANTHER" id="PTHR12599:SF0">
    <property type="entry name" value="PTERIN-4-ALPHA-CARBINOLAMINE DEHYDRATASE"/>
    <property type="match status" value="1"/>
</dbReference>
<proteinExistence type="inferred from homology"/>
<accession>A0A378TMR6</accession>
<sequence>MMAVLTDDEVDAAAAELDGWDRADGALRRSIKFPAFLDGIEAVRRVGAHAESEDHHPDIDIRWRTVTFALVTHSEGGITDKDVQMARDINGIVAELSSPE</sequence>
<evidence type="ECO:0000313" key="6">
    <source>
        <dbReference type="EMBL" id="STZ60906.1"/>
    </source>
</evidence>
<dbReference type="SUPFAM" id="SSF55248">
    <property type="entry name" value="PCD-like"/>
    <property type="match status" value="1"/>
</dbReference>
<dbReference type="EMBL" id="UGQT01000001">
    <property type="protein sequence ID" value="STZ60906.1"/>
    <property type="molecule type" value="Genomic_DNA"/>
</dbReference>
<keyword evidence="5 6" id="KW-0456">Lyase</keyword>
<dbReference type="GO" id="GO:0008124">
    <property type="term" value="F:4-alpha-hydroxytetrahydrobiopterin dehydratase activity"/>
    <property type="evidence" value="ECO:0007669"/>
    <property type="project" value="UniProtKB-EC"/>
</dbReference>
<name>A0A378TMR6_9MYCO</name>
<dbReference type="AlphaFoldDB" id="A0A378TMR6"/>
<protein>
    <recommendedName>
        <fullName evidence="4">Putative pterin-4-alpha-carbinolamine dehydratase</fullName>
        <ecNumber evidence="3">4.2.1.96</ecNumber>
    </recommendedName>
</protein>
<dbReference type="GO" id="GO:0006729">
    <property type="term" value="P:tetrahydrobiopterin biosynthetic process"/>
    <property type="evidence" value="ECO:0007669"/>
    <property type="project" value="InterPro"/>
</dbReference>
<dbReference type="Proteomes" id="UP000254978">
    <property type="component" value="Unassembled WGS sequence"/>
</dbReference>
<evidence type="ECO:0000256" key="1">
    <source>
        <dbReference type="ARBA" id="ARBA00001554"/>
    </source>
</evidence>
<evidence type="ECO:0000256" key="4">
    <source>
        <dbReference type="ARBA" id="ARBA00021735"/>
    </source>
</evidence>
<evidence type="ECO:0000256" key="3">
    <source>
        <dbReference type="ARBA" id="ARBA00013252"/>
    </source>
</evidence>
<evidence type="ECO:0000256" key="5">
    <source>
        <dbReference type="ARBA" id="ARBA00023239"/>
    </source>
</evidence>
<dbReference type="CDD" id="cd00488">
    <property type="entry name" value="PCD_DCoH"/>
    <property type="match status" value="1"/>
</dbReference>
<dbReference type="Gene3D" id="3.30.1360.20">
    <property type="entry name" value="Transcriptional coactivator/pterin dehydratase"/>
    <property type="match status" value="1"/>
</dbReference>
<organism evidence="6 7">
    <name type="scientific">Mycolicibacterium tokaiense</name>
    <dbReference type="NCBI Taxonomy" id="39695"/>
    <lineage>
        <taxon>Bacteria</taxon>
        <taxon>Bacillati</taxon>
        <taxon>Actinomycetota</taxon>
        <taxon>Actinomycetes</taxon>
        <taxon>Mycobacteriales</taxon>
        <taxon>Mycobacteriaceae</taxon>
        <taxon>Mycolicibacterium</taxon>
    </lineage>
</organism>
<evidence type="ECO:0000256" key="2">
    <source>
        <dbReference type="ARBA" id="ARBA00006472"/>
    </source>
</evidence>
<keyword evidence="7" id="KW-1185">Reference proteome</keyword>
<evidence type="ECO:0000313" key="7">
    <source>
        <dbReference type="Proteomes" id="UP000254978"/>
    </source>
</evidence>
<comment type="similarity">
    <text evidence="2">Belongs to the pterin-4-alpha-carbinolamine dehydratase family.</text>
</comment>
<dbReference type="InterPro" id="IPR036428">
    <property type="entry name" value="PCD_sf"/>
</dbReference>
<dbReference type="Pfam" id="PF01329">
    <property type="entry name" value="Pterin_4a"/>
    <property type="match status" value="1"/>
</dbReference>
<dbReference type="InterPro" id="IPR001533">
    <property type="entry name" value="Pterin_deHydtase"/>
</dbReference>
<dbReference type="NCBIfam" id="NF002017">
    <property type="entry name" value="PRK00823.1-2"/>
    <property type="match status" value="1"/>
</dbReference>
<comment type="catalytic activity">
    <reaction evidence="1">
        <text>(4aS,6R)-4a-hydroxy-L-erythro-5,6,7,8-tetrahydrobiopterin = (6R)-L-erythro-6,7-dihydrobiopterin + H2O</text>
        <dbReference type="Rhea" id="RHEA:11920"/>
        <dbReference type="ChEBI" id="CHEBI:15377"/>
        <dbReference type="ChEBI" id="CHEBI:15642"/>
        <dbReference type="ChEBI" id="CHEBI:43120"/>
        <dbReference type="EC" id="4.2.1.96"/>
    </reaction>
</comment>